<dbReference type="OrthoDB" id="10249382at2759"/>
<dbReference type="InterPro" id="IPR018316">
    <property type="entry name" value="Tubulin/FtsZ_2-layer-sand-dom"/>
</dbReference>
<evidence type="ECO:0000256" key="5">
    <source>
        <dbReference type="ARBA" id="ARBA00022701"/>
    </source>
</evidence>
<dbReference type="RefSeq" id="XP_020073884.1">
    <property type="nucleotide sequence ID" value="XM_020219889.1"/>
</dbReference>
<feature type="domain" description="Tubulin/FtsZ GTPase" evidence="10">
    <location>
        <begin position="64"/>
        <end position="267"/>
    </location>
</feature>
<dbReference type="Gene3D" id="3.30.1330.20">
    <property type="entry name" value="Tubulin/FtsZ, C-terminal domain"/>
    <property type="match status" value="1"/>
</dbReference>
<comment type="similarity">
    <text evidence="2 9">Belongs to the tubulin family.</text>
</comment>
<dbReference type="STRING" id="984485.A0A1E4RC40"/>
<sequence length="485" mass="54665">MPGEIITLQAGQCGNQVGIQYWNQLANEHEILSDGTPLSYSNEDLQFETRENQSQKSNIRSDRPDLFFTLSDDNKYTPRLIMIDLEPSVITKATSALPMLNPRNIHLSENGGGAANNWQHGYLYGLNHQEDLTNLIDRELDKCENLSTFQLFHSVAGGTGSGVGSLLLELLNDRYGSKKIINTFLIFPSNEKTSDVVVQPYNTMLTLKRLIDFSDCTFVFENDSLNSIENSIFGSSNKLSRNSAFEGTNKLISHIATSISNPFRFPSYMYSSNESIISTLVPTPELKFLSTSVAPITNILQKQNTSFTSGIGNANLNEYDIILELLNDKCKMNRVNDPVSYISMMNYLIGNNLNQSEIRKGLIRASSRVNFVPWTSASIHLVNGRPPHISTTNNKKNLHGIQISNNTSIVHVFSKIVKQYDLLAKRAAYINYYTESNDHEERLRVMEMFNECRESVVNVIEEYKSCTSLNYLEDGLLEDEDEDIV</sequence>
<protein>
    <recommendedName>
        <fullName evidence="3 9">Tubulin gamma chain</fullName>
    </recommendedName>
</protein>
<dbReference type="CDD" id="cd02188">
    <property type="entry name" value="gamma_tubulin"/>
    <property type="match status" value="1"/>
</dbReference>
<evidence type="ECO:0000256" key="7">
    <source>
        <dbReference type="ARBA" id="ARBA00023134"/>
    </source>
</evidence>
<accession>A0A1E4RC40</accession>
<dbReference type="SMART" id="SM00864">
    <property type="entry name" value="Tubulin"/>
    <property type="match status" value="1"/>
</dbReference>
<evidence type="ECO:0000259" key="10">
    <source>
        <dbReference type="SMART" id="SM00864"/>
    </source>
</evidence>
<dbReference type="Gene3D" id="3.40.50.1440">
    <property type="entry name" value="Tubulin/FtsZ, GTPase domain"/>
    <property type="match status" value="1"/>
</dbReference>
<dbReference type="EMBL" id="KV454546">
    <property type="protein sequence ID" value="ODV64817.1"/>
    <property type="molecule type" value="Genomic_DNA"/>
</dbReference>
<dbReference type="InterPro" id="IPR000217">
    <property type="entry name" value="Tubulin"/>
</dbReference>
<dbReference type="GO" id="GO:0005824">
    <property type="term" value="C:outer plaque of spindle pole body"/>
    <property type="evidence" value="ECO:0007669"/>
    <property type="project" value="EnsemblFungi"/>
</dbReference>
<dbReference type="GO" id="GO:0005822">
    <property type="term" value="C:inner plaque of spindle pole body"/>
    <property type="evidence" value="ECO:0007669"/>
    <property type="project" value="EnsemblFungi"/>
</dbReference>
<keyword evidence="4" id="KW-0963">Cytoplasm</keyword>
<evidence type="ECO:0000313" key="12">
    <source>
        <dbReference type="Proteomes" id="UP000095085"/>
    </source>
</evidence>
<keyword evidence="5 9" id="KW-0493">Microtubule</keyword>
<evidence type="ECO:0000256" key="3">
    <source>
        <dbReference type="ARBA" id="ARBA00018848"/>
    </source>
</evidence>
<dbReference type="InterPro" id="IPR017975">
    <property type="entry name" value="Tubulin_CS"/>
</dbReference>
<evidence type="ECO:0000256" key="2">
    <source>
        <dbReference type="ARBA" id="ARBA00009636"/>
    </source>
</evidence>
<dbReference type="SUPFAM" id="SSF52490">
    <property type="entry name" value="Tubulin nucleotide-binding domain-like"/>
    <property type="match status" value="1"/>
</dbReference>
<dbReference type="Proteomes" id="UP000095085">
    <property type="component" value="Unassembled WGS sequence"/>
</dbReference>
<dbReference type="PRINTS" id="PR01161">
    <property type="entry name" value="TUBULIN"/>
</dbReference>
<dbReference type="Pfam" id="PF00091">
    <property type="entry name" value="Tubulin"/>
    <property type="match status" value="1"/>
</dbReference>
<dbReference type="InterPro" id="IPR023123">
    <property type="entry name" value="Tubulin_C"/>
</dbReference>
<dbReference type="GeneID" id="30994439"/>
<keyword evidence="12" id="KW-1185">Reference proteome</keyword>
<comment type="subcellular location">
    <subcellularLocation>
        <location evidence="1">Cytoplasm</location>
        <location evidence="1">Cytoskeleton</location>
        <location evidence="1">Microtubule organizing center</location>
    </subcellularLocation>
</comment>
<evidence type="ECO:0000256" key="9">
    <source>
        <dbReference type="RuleBase" id="RU000352"/>
    </source>
</evidence>
<evidence type="ECO:0000256" key="1">
    <source>
        <dbReference type="ARBA" id="ARBA00004267"/>
    </source>
</evidence>
<evidence type="ECO:0000313" key="11">
    <source>
        <dbReference type="EMBL" id="ODV64817.1"/>
    </source>
</evidence>
<evidence type="ECO:0000256" key="4">
    <source>
        <dbReference type="ARBA" id="ARBA00022490"/>
    </source>
</evidence>
<dbReference type="InterPro" id="IPR002454">
    <property type="entry name" value="Gamma_tubulin"/>
</dbReference>
<reference evidence="12" key="1">
    <citation type="submission" date="2016-05" db="EMBL/GenBank/DDBJ databases">
        <title>Comparative genomics of biotechnologically important yeasts.</title>
        <authorList>
            <consortium name="DOE Joint Genome Institute"/>
            <person name="Riley R."/>
            <person name="Haridas S."/>
            <person name="Wolfe K.H."/>
            <person name="Lopes M.R."/>
            <person name="Hittinger C.T."/>
            <person name="Goker M."/>
            <person name="Salamov A."/>
            <person name="Wisecaver J."/>
            <person name="Long T.M."/>
            <person name="Aerts A.L."/>
            <person name="Barry K."/>
            <person name="Choi C."/>
            <person name="Clum A."/>
            <person name="Coughlan A.Y."/>
            <person name="Deshpande S."/>
            <person name="Douglass A.P."/>
            <person name="Hanson S.J."/>
            <person name="Klenk H.-P."/>
            <person name="Labutti K."/>
            <person name="Lapidus A."/>
            <person name="Lindquist E."/>
            <person name="Lipzen A."/>
            <person name="Meier-Kolthoff J.P."/>
            <person name="Ohm R.A."/>
            <person name="Otillar R.P."/>
            <person name="Pangilinan J."/>
            <person name="Peng Y."/>
            <person name="Rokas A."/>
            <person name="Rosa C.A."/>
            <person name="Scheuner C."/>
            <person name="Sibirny A.A."/>
            <person name="Slot J.C."/>
            <person name="Stielow J.B."/>
            <person name="Sun H."/>
            <person name="Kurtzman C.P."/>
            <person name="Blackwell M."/>
            <person name="Grigoriev I.V."/>
            <person name="Jeffries T.W."/>
        </authorList>
    </citation>
    <scope>NUCLEOTIDE SEQUENCE [LARGE SCALE GENOMIC DNA]</scope>
    <source>
        <strain evidence="12">NRRL Y-1933</strain>
    </source>
</reference>
<gene>
    <name evidence="11" type="ORF">HYPBUDRAFT_144725</name>
</gene>
<evidence type="ECO:0000256" key="6">
    <source>
        <dbReference type="ARBA" id="ARBA00022741"/>
    </source>
</evidence>
<dbReference type="PROSITE" id="PS00227">
    <property type="entry name" value="TUBULIN"/>
    <property type="match status" value="1"/>
</dbReference>
<keyword evidence="6 9" id="KW-0547">Nucleotide-binding</keyword>
<keyword evidence="7 9" id="KW-0342">GTP-binding</keyword>
<dbReference type="Gene3D" id="1.10.287.600">
    <property type="entry name" value="Helix hairpin bin"/>
    <property type="match status" value="1"/>
</dbReference>
<dbReference type="InterPro" id="IPR037103">
    <property type="entry name" value="Tubulin/FtsZ-like_C"/>
</dbReference>
<dbReference type="PANTHER" id="PTHR11588">
    <property type="entry name" value="TUBULIN"/>
    <property type="match status" value="1"/>
</dbReference>
<dbReference type="GO" id="GO:0008275">
    <property type="term" value="C:gamma-tubulin small complex"/>
    <property type="evidence" value="ECO:0007669"/>
    <property type="project" value="EnsemblFungi"/>
</dbReference>
<dbReference type="InterPro" id="IPR003008">
    <property type="entry name" value="Tubulin_FtsZ_GTPase"/>
</dbReference>
<dbReference type="GO" id="GO:0005525">
    <property type="term" value="F:GTP binding"/>
    <property type="evidence" value="ECO:0007669"/>
    <property type="project" value="UniProtKB-UniRule"/>
</dbReference>
<dbReference type="GO" id="GO:0031122">
    <property type="term" value="P:cytoplasmic microtubule organization"/>
    <property type="evidence" value="ECO:0007669"/>
    <property type="project" value="InterPro"/>
</dbReference>
<comment type="function">
    <text evidence="9">Tubulin is the major constituent of microtubules, protein filaments consisting of alpha- and beta-tubulin heterodimers. Gamma-tubulin is a key component of the gamma-tubulin ring complex (gTuRC) which mediates microtubule nucleation. The gTuRC regulates the minus-end nucleation of alpha-beta tubulin heterodimers that grow into microtubule protafilaments, a critical step in centrosome duplication and spindle formation.</text>
</comment>
<dbReference type="AlphaFoldDB" id="A0A1E4RC40"/>
<dbReference type="GO" id="GO:0007052">
    <property type="term" value="P:mitotic spindle organization"/>
    <property type="evidence" value="ECO:0007669"/>
    <property type="project" value="EnsemblFungi"/>
</dbReference>
<dbReference type="Pfam" id="PF03953">
    <property type="entry name" value="Tubulin_C"/>
    <property type="match status" value="1"/>
</dbReference>
<organism evidence="11 12">
    <name type="scientific">Hyphopichia burtonii NRRL Y-1933</name>
    <dbReference type="NCBI Taxonomy" id="984485"/>
    <lineage>
        <taxon>Eukaryota</taxon>
        <taxon>Fungi</taxon>
        <taxon>Dikarya</taxon>
        <taxon>Ascomycota</taxon>
        <taxon>Saccharomycotina</taxon>
        <taxon>Pichiomycetes</taxon>
        <taxon>Debaryomycetaceae</taxon>
        <taxon>Hyphopichia</taxon>
    </lineage>
</organism>
<dbReference type="InterPro" id="IPR036525">
    <property type="entry name" value="Tubulin/FtsZ_GTPase_sf"/>
</dbReference>
<dbReference type="PRINTS" id="PR01164">
    <property type="entry name" value="GAMMATUBULIN"/>
</dbReference>
<dbReference type="SUPFAM" id="SSF55307">
    <property type="entry name" value="Tubulin C-terminal domain-like"/>
    <property type="match status" value="1"/>
</dbReference>
<dbReference type="GO" id="GO:0005200">
    <property type="term" value="F:structural constituent of cytoskeleton"/>
    <property type="evidence" value="ECO:0007669"/>
    <property type="project" value="EnsemblFungi"/>
</dbReference>
<dbReference type="InterPro" id="IPR008280">
    <property type="entry name" value="Tub_FtsZ_C"/>
</dbReference>
<proteinExistence type="inferred from homology"/>
<dbReference type="GO" id="GO:0005874">
    <property type="term" value="C:microtubule"/>
    <property type="evidence" value="ECO:0007669"/>
    <property type="project" value="UniProtKB-KW"/>
</dbReference>
<name>A0A1E4RC40_9ASCO</name>
<dbReference type="GO" id="GO:2000767">
    <property type="term" value="P:positive regulation of cytoplasmic translation"/>
    <property type="evidence" value="ECO:0007669"/>
    <property type="project" value="EnsemblFungi"/>
</dbReference>
<dbReference type="GO" id="GO:0051417">
    <property type="term" value="P:microtubule nucleation by spindle pole body"/>
    <property type="evidence" value="ECO:0007669"/>
    <property type="project" value="EnsemblFungi"/>
</dbReference>
<keyword evidence="8" id="KW-0206">Cytoskeleton</keyword>
<evidence type="ECO:0000256" key="8">
    <source>
        <dbReference type="ARBA" id="ARBA00023212"/>
    </source>
</evidence>